<evidence type="ECO:0000256" key="1">
    <source>
        <dbReference type="SAM" id="MobiDB-lite"/>
    </source>
</evidence>
<protein>
    <recommendedName>
        <fullName evidence="4">Addiction module component</fullName>
    </recommendedName>
</protein>
<evidence type="ECO:0000313" key="3">
    <source>
        <dbReference type="Proteomes" id="UP000184480"/>
    </source>
</evidence>
<dbReference type="RefSeq" id="WP_062176650.1">
    <property type="nucleotide sequence ID" value="NZ_BBXL01000002.1"/>
</dbReference>
<proteinExistence type="predicted"/>
<keyword evidence="3" id="KW-1185">Reference proteome</keyword>
<sequence length="79" mass="9208">MTTLELKAQILKEIDNEQNTAILKKLQAYYRKLKGAEKPMPCQYTLEESKERLARGREEAENGGGTSHEEFMKEVETWF</sequence>
<name>A0A1M4W5I1_9BACT</name>
<feature type="compositionally biased region" description="Basic and acidic residues" evidence="1">
    <location>
        <begin position="67"/>
        <end position="79"/>
    </location>
</feature>
<dbReference type="OrthoDB" id="1099339at2"/>
<organism evidence="2 3">
    <name type="scientific">Dysgonomonas macrotermitis</name>
    <dbReference type="NCBI Taxonomy" id="1346286"/>
    <lineage>
        <taxon>Bacteria</taxon>
        <taxon>Pseudomonadati</taxon>
        <taxon>Bacteroidota</taxon>
        <taxon>Bacteroidia</taxon>
        <taxon>Bacteroidales</taxon>
        <taxon>Dysgonomonadaceae</taxon>
        <taxon>Dysgonomonas</taxon>
    </lineage>
</organism>
<reference evidence="3" key="1">
    <citation type="submission" date="2016-11" db="EMBL/GenBank/DDBJ databases">
        <authorList>
            <person name="Varghese N."/>
            <person name="Submissions S."/>
        </authorList>
    </citation>
    <scope>NUCLEOTIDE SEQUENCE [LARGE SCALE GENOMIC DNA]</scope>
    <source>
        <strain evidence="3">DSM 27370</strain>
    </source>
</reference>
<evidence type="ECO:0008006" key="4">
    <source>
        <dbReference type="Google" id="ProtNLM"/>
    </source>
</evidence>
<accession>A0A1M4W5I1</accession>
<gene>
    <name evidence="2" type="ORF">SAMN05444362_102132</name>
</gene>
<dbReference type="EMBL" id="FQUC01000002">
    <property type="protein sequence ID" value="SHE76467.1"/>
    <property type="molecule type" value="Genomic_DNA"/>
</dbReference>
<evidence type="ECO:0000313" key="2">
    <source>
        <dbReference type="EMBL" id="SHE76467.1"/>
    </source>
</evidence>
<dbReference type="Proteomes" id="UP000184480">
    <property type="component" value="Unassembled WGS sequence"/>
</dbReference>
<feature type="region of interest" description="Disordered" evidence="1">
    <location>
        <begin position="56"/>
        <end position="79"/>
    </location>
</feature>
<dbReference type="AlphaFoldDB" id="A0A1M4W5I1"/>